<dbReference type="AlphaFoldDB" id="A0AA38P775"/>
<sequence>MTFAELTSRIAGLEDTFNHTHVLLATSFLCSQNLHWFSLLGSPPFVIPATRWPRLTYSVRVVPDLVRATRHSCGIIKSDLSELFVVSLRDFNKPRVIINTLPKALIRLDPKQLLRRTLDIQVKNTINETVRCAFPKICEPITTFRGLVKDLRESIVAHKVPVYIPPILSDSSIVVAKLRDLLSSDVFRGISYSIGGNGEYLGGYASDMDVIGDFGRSFSIRGGYFEGRRIFDGVGH</sequence>
<evidence type="ECO:0000313" key="2">
    <source>
        <dbReference type="Proteomes" id="UP001163846"/>
    </source>
</evidence>
<feature type="non-terminal residue" evidence="1">
    <location>
        <position position="236"/>
    </location>
</feature>
<name>A0AA38P775_9AGAR</name>
<organism evidence="1 2">
    <name type="scientific">Lentinula raphanica</name>
    <dbReference type="NCBI Taxonomy" id="153919"/>
    <lineage>
        <taxon>Eukaryota</taxon>
        <taxon>Fungi</taxon>
        <taxon>Dikarya</taxon>
        <taxon>Basidiomycota</taxon>
        <taxon>Agaricomycotina</taxon>
        <taxon>Agaricomycetes</taxon>
        <taxon>Agaricomycetidae</taxon>
        <taxon>Agaricales</taxon>
        <taxon>Marasmiineae</taxon>
        <taxon>Omphalotaceae</taxon>
        <taxon>Lentinula</taxon>
    </lineage>
</organism>
<protein>
    <submittedName>
        <fullName evidence="1">Uncharacterized protein</fullName>
    </submittedName>
</protein>
<dbReference type="Proteomes" id="UP001163846">
    <property type="component" value="Unassembled WGS sequence"/>
</dbReference>
<keyword evidence="2" id="KW-1185">Reference proteome</keyword>
<evidence type="ECO:0000313" key="1">
    <source>
        <dbReference type="EMBL" id="KAJ3837607.1"/>
    </source>
</evidence>
<reference evidence="1" key="1">
    <citation type="submission" date="2022-08" db="EMBL/GenBank/DDBJ databases">
        <authorList>
            <consortium name="DOE Joint Genome Institute"/>
            <person name="Min B."/>
            <person name="Riley R."/>
            <person name="Sierra-Patev S."/>
            <person name="Naranjo-Ortiz M."/>
            <person name="Looney B."/>
            <person name="Konkel Z."/>
            <person name="Slot J.C."/>
            <person name="Sakamoto Y."/>
            <person name="Steenwyk J.L."/>
            <person name="Rokas A."/>
            <person name="Carro J."/>
            <person name="Camarero S."/>
            <person name="Ferreira P."/>
            <person name="Molpeceres G."/>
            <person name="Ruiz-Duenas F.J."/>
            <person name="Serrano A."/>
            <person name="Henrissat B."/>
            <person name="Drula E."/>
            <person name="Hughes K.W."/>
            <person name="Mata J.L."/>
            <person name="Ishikawa N.K."/>
            <person name="Vargas-Isla R."/>
            <person name="Ushijima S."/>
            <person name="Smith C.A."/>
            <person name="Ahrendt S."/>
            <person name="Andreopoulos W."/>
            <person name="He G."/>
            <person name="Labutti K."/>
            <person name="Lipzen A."/>
            <person name="Ng V."/>
            <person name="Sandor L."/>
            <person name="Barry K."/>
            <person name="Martinez A.T."/>
            <person name="Xiao Y."/>
            <person name="Gibbons J.G."/>
            <person name="Terashima K."/>
            <person name="Hibbett D.S."/>
            <person name="Grigoriev I.V."/>
        </authorList>
    </citation>
    <scope>NUCLEOTIDE SEQUENCE</scope>
    <source>
        <strain evidence="1">TFB9207</strain>
    </source>
</reference>
<accession>A0AA38P775</accession>
<gene>
    <name evidence="1" type="ORF">F5878DRAFT_685486</name>
</gene>
<dbReference type="EMBL" id="MU806235">
    <property type="protein sequence ID" value="KAJ3837607.1"/>
    <property type="molecule type" value="Genomic_DNA"/>
</dbReference>
<comment type="caution">
    <text evidence="1">The sequence shown here is derived from an EMBL/GenBank/DDBJ whole genome shotgun (WGS) entry which is preliminary data.</text>
</comment>
<proteinExistence type="predicted"/>